<gene>
    <name evidence="5" type="ORF">AUCHE_05_00530</name>
</gene>
<dbReference type="STRING" id="100225.SAMN05421595_0963"/>
<dbReference type="GO" id="GO:0004045">
    <property type="term" value="F:peptidyl-tRNA hydrolase activity"/>
    <property type="evidence" value="ECO:0007669"/>
    <property type="project" value="UniProtKB-EC"/>
</dbReference>
<evidence type="ECO:0000256" key="4">
    <source>
        <dbReference type="SAM" id="MobiDB-lite"/>
    </source>
</evidence>
<sequence>MNETHHVENAPTPETPRDPDEPWGMQLAVRYDKNALAGHRAVCEAAAQAVVTLLADARSRGDGPWAAEVHHWRRGRIRKLVRRARGVRWERAQELPGVTVTHDGAQVRAFVPMPARPLPKALDDLQVAGTDFPRQDAPPSEDTPAPITIAVNPGVELSSGKAAAQCGHAAQLAWEQLVLSHESTKLQAWHRQGWRVQVLDQPTAELWSSLEDAPVRVIDAGLTEVDGPTETARAFW</sequence>
<dbReference type="Gene3D" id="3.40.1490.10">
    <property type="entry name" value="Bit1"/>
    <property type="match status" value="1"/>
</dbReference>
<protein>
    <recommendedName>
        <fullName evidence="1">peptidyl-tRNA hydrolase</fullName>
        <ecNumber evidence="1">3.1.1.29</ecNumber>
    </recommendedName>
</protein>
<evidence type="ECO:0000313" key="5">
    <source>
        <dbReference type="EMBL" id="GAB77148.1"/>
    </source>
</evidence>
<dbReference type="AlphaFoldDB" id="K6V4R6"/>
<evidence type="ECO:0000256" key="2">
    <source>
        <dbReference type="ARBA" id="ARBA00022801"/>
    </source>
</evidence>
<dbReference type="eggNOG" id="COG1990">
    <property type="taxonomic scope" value="Bacteria"/>
</dbReference>
<feature type="region of interest" description="Disordered" evidence="4">
    <location>
        <begin position="1"/>
        <end position="23"/>
    </location>
</feature>
<dbReference type="InterPro" id="IPR002833">
    <property type="entry name" value="PTH2"/>
</dbReference>
<evidence type="ECO:0000256" key="1">
    <source>
        <dbReference type="ARBA" id="ARBA00013260"/>
    </source>
</evidence>
<keyword evidence="6" id="KW-1185">Reference proteome</keyword>
<dbReference type="EC" id="3.1.1.29" evidence="1"/>
<proteinExistence type="predicted"/>
<dbReference type="InterPro" id="IPR023476">
    <property type="entry name" value="Pep_tRNA_hydro_II_dom_sf"/>
</dbReference>
<organism evidence="5 6">
    <name type="scientific">Austwickia chelonae NBRC 105200</name>
    <dbReference type="NCBI Taxonomy" id="1184607"/>
    <lineage>
        <taxon>Bacteria</taxon>
        <taxon>Bacillati</taxon>
        <taxon>Actinomycetota</taxon>
        <taxon>Actinomycetes</taxon>
        <taxon>Micrococcales</taxon>
        <taxon>Dermatophilaceae</taxon>
        <taxon>Austwickia</taxon>
    </lineage>
</organism>
<comment type="caution">
    <text evidence="5">The sequence shown here is derived from an EMBL/GenBank/DDBJ whole genome shotgun (WGS) entry which is preliminary data.</text>
</comment>
<dbReference type="SUPFAM" id="SSF102462">
    <property type="entry name" value="Peptidyl-tRNA hydrolase II"/>
    <property type="match status" value="1"/>
</dbReference>
<dbReference type="Pfam" id="PF01981">
    <property type="entry name" value="PTH2"/>
    <property type="match status" value="1"/>
</dbReference>
<dbReference type="Proteomes" id="UP000008495">
    <property type="component" value="Unassembled WGS sequence"/>
</dbReference>
<dbReference type="EMBL" id="BAGZ01000005">
    <property type="protein sequence ID" value="GAB77148.1"/>
    <property type="molecule type" value="Genomic_DNA"/>
</dbReference>
<name>K6V4R6_9MICO</name>
<comment type="catalytic activity">
    <reaction evidence="3">
        <text>an N-acyl-L-alpha-aminoacyl-tRNA + H2O = an N-acyl-L-amino acid + a tRNA + H(+)</text>
        <dbReference type="Rhea" id="RHEA:54448"/>
        <dbReference type="Rhea" id="RHEA-COMP:10123"/>
        <dbReference type="Rhea" id="RHEA-COMP:13883"/>
        <dbReference type="ChEBI" id="CHEBI:15377"/>
        <dbReference type="ChEBI" id="CHEBI:15378"/>
        <dbReference type="ChEBI" id="CHEBI:59874"/>
        <dbReference type="ChEBI" id="CHEBI:78442"/>
        <dbReference type="ChEBI" id="CHEBI:138191"/>
        <dbReference type="EC" id="3.1.1.29"/>
    </reaction>
</comment>
<evidence type="ECO:0000313" key="6">
    <source>
        <dbReference type="Proteomes" id="UP000008495"/>
    </source>
</evidence>
<dbReference type="RefSeq" id="WP_006501900.1">
    <property type="nucleotide sequence ID" value="NZ_BAGZ01000005.1"/>
</dbReference>
<accession>K6V4R6</accession>
<reference evidence="5 6" key="1">
    <citation type="submission" date="2012-08" db="EMBL/GenBank/DDBJ databases">
        <title>Whole genome shotgun sequence of Austwickia chelonae NBRC 105200.</title>
        <authorList>
            <person name="Yoshida I."/>
            <person name="Hosoyama A."/>
            <person name="Tsuchikane K."/>
            <person name="Katsumata H."/>
            <person name="Ando Y."/>
            <person name="Ohji S."/>
            <person name="Hamada M."/>
            <person name="Tamura T."/>
            <person name="Yamazoe A."/>
            <person name="Yamazaki S."/>
            <person name="Fujita N."/>
        </authorList>
    </citation>
    <scope>NUCLEOTIDE SEQUENCE [LARGE SCALE GENOMIC DNA]</scope>
    <source>
        <strain evidence="5 6">NBRC 105200</strain>
    </source>
</reference>
<evidence type="ECO:0000256" key="3">
    <source>
        <dbReference type="ARBA" id="ARBA00048707"/>
    </source>
</evidence>
<keyword evidence="2" id="KW-0378">Hydrolase</keyword>